<comment type="caution">
    <text evidence="7">Lacks conserved residue(s) required for the propagation of feature annotation.</text>
</comment>
<dbReference type="InterPro" id="IPR036772">
    <property type="entry name" value="SRCR-like_dom_sf"/>
</dbReference>
<evidence type="ECO:0000313" key="11">
    <source>
        <dbReference type="EMBL" id="NXK47913.1"/>
    </source>
</evidence>
<dbReference type="SUPFAM" id="SSF56487">
    <property type="entry name" value="SRCR-like"/>
    <property type="match status" value="1"/>
</dbReference>
<evidence type="ECO:0000256" key="9">
    <source>
        <dbReference type="SAM" id="SignalP"/>
    </source>
</evidence>
<feature type="region of interest" description="Disordered" evidence="8">
    <location>
        <begin position="29"/>
        <end position="71"/>
    </location>
</feature>
<dbReference type="PROSITE" id="PS50287">
    <property type="entry name" value="SRCR_2"/>
    <property type="match status" value="1"/>
</dbReference>
<evidence type="ECO:0000256" key="8">
    <source>
        <dbReference type="SAM" id="MobiDB-lite"/>
    </source>
</evidence>
<keyword evidence="3 9" id="KW-0732">Signal</keyword>
<proteinExistence type="predicted"/>
<organism evidence="11 12">
    <name type="scientific">Chauna torquata</name>
    <name type="common">Southern screamer</name>
    <dbReference type="NCBI Taxonomy" id="30388"/>
    <lineage>
        <taxon>Eukaryota</taxon>
        <taxon>Metazoa</taxon>
        <taxon>Chordata</taxon>
        <taxon>Craniata</taxon>
        <taxon>Vertebrata</taxon>
        <taxon>Euteleostomi</taxon>
        <taxon>Archelosauria</taxon>
        <taxon>Archosauria</taxon>
        <taxon>Dinosauria</taxon>
        <taxon>Saurischia</taxon>
        <taxon>Theropoda</taxon>
        <taxon>Coelurosauria</taxon>
        <taxon>Aves</taxon>
        <taxon>Neognathae</taxon>
        <taxon>Galloanserae</taxon>
        <taxon>Anseriformes</taxon>
        <taxon>Anhimidae</taxon>
        <taxon>Chauna</taxon>
    </lineage>
</organism>
<dbReference type="PANTHER" id="PTHR48071:SF15">
    <property type="entry name" value="SRCR DOMAIN-CONTAINING PROTEIN"/>
    <property type="match status" value="1"/>
</dbReference>
<keyword evidence="6" id="KW-0325">Glycoprotein</keyword>
<dbReference type="Proteomes" id="UP000537522">
    <property type="component" value="Unassembled WGS sequence"/>
</dbReference>
<feature type="non-terminal residue" evidence="11">
    <location>
        <position position="1"/>
    </location>
</feature>
<evidence type="ECO:0000313" key="12">
    <source>
        <dbReference type="Proteomes" id="UP000537522"/>
    </source>
</evidence>
<feature type="signal peptide" evidence="9">
    <location>
        <begin position="1"/>
        <end position="21"/>
    </location>
</feature>
<reference evidence="11 12" key="1">
    <citation type="submission" date="2019-09" db="EMBL/GenBank/DDBJ databases">
        <title>Bird 10,000 Genomes (B10K) Project - Family phase.</title>
        <authorList>
            <person name="Zhang G."/>
        </authorList>
    </citation>
    <scope>NUCLEOTIDE SEQUENCE [LARGE SCALE GENOMIC DNA]</scope>
    <source>
        <strain evidence="11">B10K-DU-011-36</strain>
        <tissue evidence="11">Muscle</tissue>
    </source>
</reference>
<feature type="compositionally biased region" description="Pro residues" evidence="8">
    <location>
        <begin position="58"/>
        <end position="69"/>
    </location>
</feature>
<evidence type="ECO:0000256" key="5">
    <source>
        <dbReference type="ARBA" id="ARBA00023157"/>
    </source>
</evidence>
<dbReference type="EMBL" id="VXAL01006130">
    <property type="protein sequence ID" value="NXK47913.1"/>
    <property type="molecule type" value="Genomic_DNA"/>
</dbReference>
<keyword evidence="4" id="KW-0677">Repeat</keyword>
<accession>A0A7L0JWY4</accession>
<dbReference type="InterPro" id="IPR001190">
    <property type="entry name" value="SRCR"/>
</dbReference>
<dbReference type="GO" id="GO:0005886">
    <property type="term" value="C:plasma membrane"/>
    <property type="evidence" value="ECO:0007669"/>
    <property type="project" value="TreeGrafter"/>
</dbReference>
<sequence>MEVLCLLAAALCAVAPGPALVEPMGAPSTAASGVAGNTAAEAGESECPGGGQQEPGPLLHPHPVPPAGPPGEAALRLAGGSGRCEGTVQALHQGHWVPVCRRSWSTAASQELCHRLSCGDAEDDAVTPSPAGEEDGTDGCPAATANCSGWEPELCRLWLATEPG</sequence>
<evidence type="ECO:0000256" key="3">
    <source>
        <dbReference type="ARBA" id="ARBA00022729"/>
    </source>
</evidence>
<gene>
    <name evidence="11" type="primary">Dmbt1_3</name>
    <name evidence="11" type="ORF">CHATOR_R14901</name>
</gene>
<feature type="domain" description="SRCR" evidence="10">
    <location>
        <begin position="75"/>
        <end position="164"/>
    </location>
</feature>
<dbReference type="Pfam" id="PF00530">
    <property type="entry name" value="SRCR"/>
    <property type="match status" value="1"/>
</dbReference>
<name>A0A7L0JWY4_CHATO</name>
<dbReference type="PRINTS" id="PR00258">
    <property type="entry name" value="SPERACTRCPTR"/>
</dbReference>
<dbReference type="GO" id="GO:0005615">
    <property type="term" value="C:extracellular space"/>
    <property type="evidence" value="ECO:0007669"/>
    <property type="project" value="TreeGrafter"/>
</dbReference>
<evidence type="ECO:0000256" key="7">
    <source>
        <dbReference type="PROSITE-ProRule" id="PRU00196"/>
    </source>
</evidence>
<evidence type="ECO:0000256" key="6">
    <source>
        <dbReference type="ARBA" id="ARBA00023180"/>
    </source>
</evidence>
<feature type="chain" id="PRO_5029470015" evidence="9">
    <location>
        <begin position="22"/>
        <end position="164"/>
    </location>
</feature>
<protein>
    <submittedName>
        <fullName evidence="11">DMBT1 protein</fullName>
    </submittedName>
</protein>
<evidence type="ECO:0000256" key="1">
    <source>
        <dbReference type="ARBA" id="ARBA00004613"/>
    </source>
</evidence>
<keyword evidence="12" id="KW-1185">Reference proteome</keyword>
<evidence type="ECO:0000256" key="2">
    <source>
        <dbReference type="ARBA" id="ARBA00022525"/>
    </source>
</evidence>
<comment type="caution">
    <text evidence="11">The sequence shown here is derived from an EMBL/GenBank/DDBJ whole genome shotgun (WGS) entry which is preliminary data.</text>
</comment>
<evidence type="ECO:0000256" key="4">
    <source>
        <dbReference type="ARBA" id="ARBA00022737"/>
    </source>
</evidence>
<dbReference type="GO" id="GO:0031638">
    <property type="term" value="P:zymogen activation"/>
    <property type="evidence" value="ECO:0007669"/>
    <property type="project" value="TreeGrafter"/>
</dbReference>
<keyword evidence="2" id="KW-0964">Secreted</keyword>
<comment type="subcellular location">
    <subcellularLocation>
        <location evidence="1">Secreted</location>
    </subcellularLocation>
</comment>
<dbReference type="Gene3D" id="3.10.250.10">
    <property type="entry name" value="SRCR-like domain"/>
    <property type="match status" value="1"/>
</dbReference>
<dbReference type="SMART" id="SM00202">
    <property type="entry name" value="SR"/>
    <property type="match status" value="1"/>
</dbReference>
<keyword evidence="5" id="KW-1015">Disulfide bond</keyword>
<evidence type="ECO:0000259" key="10">
    <source>
        <dbReference type="PROSITE" id="PS50287"/>
    </source>
</evidence>
<dbReference type="GO" id="GO:0004252">
    <property type="term" value="F:serine-type endopeptidase activity"/>
    <property type="evidence" value="ECO:0007669"/>
    <property type="project" value="TreeGrafter"/>
</dbReference>
<feature type="non-terminal residue" evidence="11">
    <location>
        <position position="164"/>
    </location>
</feature>
<dbReference type="PANTHER" id="PTHR48071">
    <property type="entry name" value="SRCR DOMAIN-CONTAINING PROTEIN"/>
    <property type="match status" value="1"/>
</dbReference>
<dbReference type="AlphaFoldDB" id="A0A7L0JWY4"/>